<evidence type="ECO:0000256" key="5">
    <source>
        <dbReference type="ARBA" id="ARBA00038359"/>
    </source>
</evidence>
<evidence type="ECO:0000256" key="1">
    <source>
        <dbReference type="ARBA" id="ARBA00004141"/>
    </source>
</evidence>
<sequence>LAGPALAPPPGVTPNFKNPPNNNALAHGVMAACLAVSTLCLLLRIWLAILSRRNFVISLTTPPQGCYLGWTFCCYRLVDVVGYFVHQWDVVLRSIIDLSYYISIGGVLYSVTLPLLKVAILLEWTQMFVPRGTRNAFWWTCWALIGVQVLFGIAAVVALNLVCVPYRAIYDFTVPGKCYNKHTVDLASASVHLLTDVIMLVLPQRVIWGLQLSLRKKLGVSVVFSLGLLAVVSAICRLQVTVTYATAQDVTYTLGPVVFWAFAEMTCGFVVSCMPAAPRLLKETRVLHRIKKALGMQTTTLDGTAGAAAGMSRSKGTALNMSKPATAADKYHMIDEDGVSLENLGGGAKSESTEHLQEVSAAKLGGHSILRTTRVTVKGE</sequence>
<reference evidence="8" key="1">
    <citation type="submission" date="2023-06" db="EMBL/GenBank/DDBJ databases">
        <title>Genome-scale phylogeny and comparative genomics of the fungal order Sordariales.</title>
        <authorList>
            <consortium name="Lawrence Berkeley National Laboratory"/>
            <person name="Hensen N."/>
            <person name="Bonometti L."/>
            <person name="Westerberg I."/>
            <person name="Brannstrom I.O."/>
            <person name="Guillou S."/>
            <person name="Cros-Aarteil S."/>
            <person name="Calhoun S."/>
            <person name="Haridas S."/>
            <person name="Kuo A."/>
            <person name="Mondo S."/>
            <person name="Pangilinan J."/>
            <person name="Riley R."/>
            <person name="LaButti K."/>
            <person name="Andreopoulos B."/>
            <person name="Lipzen A."/>
            <person name="Chen C."/>
            <person name="Yanf M."/>
            <person name="Daum C."/>
            <person name="Ng V."/>
            <person name="Clum A."/>
            <person name="Steindorff A."/>
            <person name="Ohm R."/>
            <person name="Martin F."/>
            <person name="Silar P."/>
            <person name="Natvig D."/>
            <person name="Lalanne C."/>
            <person name="Gautier V."/>
            <person name="Ament-velasquez S.L."/>
            <person name="Kruys A."/>
            <person name="Hutchinson M.I."/>
            <person name="Powell A.J."/>
            <person name="Barry K."/>
            <person name="Miller A.N."/>
            <person name="Grigoriev I.V."/>
            <person name="Debuchy R."/>
            <person name="Gladieux P."/>
            <person name="Thoren M.H."/>
            <person name="Johannesson H."/>
        </authorList>
    </citation>
    <scope>NUCLEOTIDE SEQUENCE</scope>
    <source>
        <strain evidence="8">SMH2392-1A</strain>
    </source>
</reference>
<name>A0AA40EEN8_9PEZI</name>
<evidence type="ECO:0000313" key="8">
    <source>
        <dbReference type="EMBL" id="KAK0734706.1"/>
    </source>
</evidence>
<feature type="domain" description="Rhodopsin" evidence="7">
    <location>
        <begin position="71"/>
        <end position="282"/>
    </location>
</feature>
<dbReference type="GO" id="GO:0016020">
    <property type="term" value="C:membrane"/>
    <property type="evidence" value="ECO:0007669"/>
    <property type="project" value="UniProtKB-SubCell"/>
</dbReference>
<gene>
    <name evidence="8" type="ORF">B0T26DRAFT_627867</name>
</gene>
<dbReference type="EMBL" id="JAUIRO010000001">
    <property type="protein sequence ID" value="KAK0734706.1"/>
    <property type="molecule type" value="Genomic_DNA"/>
</dbReference>
<dbReference type="InterPro" id="IPR049326">
    <property type="entry name" value="Rhodopsin_dom_fungi"/>
</dbReference>
<evidence type="ECO:0000256" key="2">
    <source>
        <dbReference type="ARBA" id="ARBA00022692"/>
    </source>
</evidence>
<feature type="transmembrane region" description="Helical" evidence="6">
    <location>
        <begin position="136"/>
        <end position="169"/>
    </location>
</feature>
<dbReference type="InterPro" id="IPR052337">
    <property type="entry name" value="SAT4-like"/>
</dbReference>
<evidence type="ECO:0000259" key="7">
    <source>
        <dbReference type="Pfam" id="PF20684"/>
    </source>
</evidence>
<dbReference type="Proteomes" id="UP001172101">
    <property type="component" value="Unassembled WGS sequence"/>
</dbReference>
<accession>A0AA40EEN8</accession>
<keyword evidence="3 6" id="KW-1133">Transmembrane helix</keyword>
<dbReference type="PANTHER" id="PTHR33048:SF158">
    <property type="entry name" value="MEMBRANE PROTEIN PTH11-LIKE, PUTATIVE-RELATED"/>
    <property type="match status" value="1"/>
</dbReference>
<protein>
    <recommendedName>
        <fullName evidence="7">Rhodopsin domain-containing protein</fullName>
    </recommendedName>
</protein>
<feature type="non-terminal residue" evidence="8">
    <location>
        <position position="380"/>
    </location>
</feature>
<feature type="transmembrane region" description="Helical" evidence="6">
    <location>
        <begin position="98"/>
        <end position="124"/>
    </location>
</feature>
<comment type="subcellular location">
    <subcellularLocation>
        <location evidence="1">Membrane</location>
        <topology evidence="1">Multi-pass membrane protein</topology>
    </subcellularLocation>
</comment>
<feature type="transmembrane region" description="Helical" evidence="6">
    <location>
        <begin position="24"/>
        <end position="47"/>
    </location>
</feature>
<dbReference type="AlphaFoldDB" id="A0AA40EEN8"/>
<organism evidence="8 9">
    <name type="scientific">Lasiosphaeria miniovina</name>
    <dbReference type="NCBI Taxonomy" id="1954250"/>
    <lineage>
        <taxon>Eukaryota</taxon>
        <taxon>Fungi</taxon>
        <taxon>Dikarya</taxon>
        <taxon>Ascomycota</taxon>
        <taxon>Pezizomycotina</taxon>
        <taxon>Sordariomycetes</taxon>
        <taxon>Sordariomycetidae</taxon>
        <taxon>Sordariales</taxon>
        <taxon>Lasiosphaeriaceae</taxon>
        <taxon>Lasiosphaeria</taxon>
    </lineage>
</organism>
<comment type="caution">
    <text evidence="8">The sequence shown here is derived from an EMBL/GenBank/DDBJ whole genome shotgun (WGS) entry which is preliminary data.</text>
</comment>
<evidence type="ECO:0000256" key="6">
    <source>
        <dbReference type="SAM" id="Phobius"/>
    </source>
</evidence>
<evidence type="ECO:0000256" key="3">
    <source>
        <dbReference type="ARBA" id="ARBA00022989"/>
    </source>
</evidence>
<proteinExistence type="inferred from homology"/>
<feature type="transmembrane region" description="Helical" evidence="6">
    <location>
        <begin position="220"/>
        <end position="245"/>
    </location>
</feature>
<keyword evidence="9" id="KW-1185">Reference proteome</keyword>
<dbReference type="GeneID" id="85319486"/>
<feature type="transmembrane region" description="Helical" evidence="6">
    <location>
        <begin position="257"/>
        <end position="281"/>
    </location>
</feature>
<keyword evidence="2 6" id="KW-0812">Transmembrane</keyword>
<evidence type="ECO:0000256" key="4">
    <source>
        <dbReference type="ARBA" id="ARBA00023136"/>
    </source>
</evidence>
<dbReference type="PANTHER" id="PTHR33048">
    <property type="entry name" value="PTH11-LIKE INTEGRAL MEMBRANE PROTEIN (AFU_ORTHOLOGUE AFUA_5G11245)"/>
    <property type="match status" value="1"/>
</dbReference>
<dbReference type="RefSeq" id="XP_060303583.1">
    <property type="nucleotide sequence ID" value="XM_060436216.1"/>
</dbReference>
<evidence type="ECO:0000313" key="9">
    <source>
        <dbReference type="Proteomes" id="UP001172101"/>
    </source>
</evidence>
<feature type="non-terminal residue" evidence="8">
    <location>
        <position position="1"/>
    </location>
</feature>
<comment type="similarity">
    <text evidence="5">Belongs to the SAT4 family.</text>
</comment>
<keyword evidence="4 6" id="KW-0472">Membrane</keyword>
<dbReference type="Pfam" id="PF20684">
    <property type="entry name" value="Fung_rhodopsin"/>
    <property type="match status" value="1"/>
</dbReference>